<keyword evidence="2" id="KW-0813">Transport</keyword>
<keyword evidence="4 12" id="KW-0812">Transmembrane</keyword>
<feature type="transmembrane region" description="Helical" evidence="12">
    <location>
        <begin position="55"/>
        <end position="74"/>
    </location>
</feature>
<keyword evidence="11" id="KW-0407">Ion channel</keyword>
<evidence type="ECO:0000256" key="3">
    <source>
        <dbReference type="ARBA" id="ARBA00022538"/>
    </source>
</evidence>
<name>A0ABY6MZN4_9ALTE</name>
<dbReference type="InterPro" id="IPR027359">
    <property type="entry name" value="Volt_channel_dom_sf"/>
</dbReference>
<evidence type="ECO:0000256" key="6">
    <source>
        <dbReference type="ARBA" id="ARBA00022882"/>
    </source>
</evidence>
<keyword evidence="3" id="KW-0633">Potassium transport</keyword>
<feature type="transmembrane region" description="Helical" evidence="12">
    <location>
        <begin position="151"/>
        <end position="172"/>
    </location>
</feature>
<keyword evidence="10 12" id="KW-0472">Membrane</keyword>
<evidence type="ECO:0000256" key="5">
    <source>
        <dbReference type="ARBA" id="ARBA00022826"/>
    </source>
</evidence>
<feature type="domain" description="Ion transport" evidence="13">
    <location>
        <begin position="24"/>
        <end position="239"/>
    </location>
</feature>
<feature type="transmembrane region" description="Helical" evidence="12">
    <location>
        <begin position="25"/>
        <end position="43"/>
    </location>
</feature>
<gene>
    <name evidence="14" type="ORF">NKI27_14725</name>
</gene>
<evidence type="ECO:0000256" key="9">
    <source>
        <dbReference type="ARBA" id="ARBA00023065"/>
    </source>
</evidence>
<keyword evidence="5" id="KW-0631">Potassium channel</keyword>
<dbReference type="InterPro" id="IPR028325">
    <property type="entry name" value="VG_K_chnl"/>
</dbReference>
<dbReference type="PANTHER" id="PTHR11537:SF254">
    <property type="entry name" value="POTASSIUM VOLTAGE-GATED CHANNEL PROTEIN SHAB"/>
    <property type="match status" value="1"/>
</dbReference>
<feature type="transmembrane region" description="Helical" evidence="12">
    <location>
        <begin position="210"/>
        <end position="232"/>
    </location>
</feature>
<evidence type="ECO:0000256" key="10">
    <source>
        <dbReference type="ARBA" id="ARBA00023136"/>
    </source>
</evidence>
<comment type="subcellular location">
    <subcellularLocation>
        <location evidence="1">Membrane</location>
        <topology evidence="1">Multi-pass membrane protein</topology>
    </subcellularLocation>
</comment>
<dbReference type="SUPFAM" id="SSF81324">
    <property type="entry name" value="Voltage-gated potassium channels"/>
    <property type="match status" value="1"/>
</dbReference>
<keyword evidence="8 12" id="KW-1133">Transmembrane helix</keyword>
<keyword evidence="15" id="KW-1185">Reference proteome</keyword>
<dbReference type="PANTHER" id="PTHR11537">
    <property type="entry name" value="VOLTAGE-GATED POTASSIUM CHANNEL"/>
    <property type="match status" value="1"/>
</dbReference>
<dbReference type="Gene3D" id="1.10.287.70">
    <property type="match status" value="1"/>
</dbReference>
<evidence type="ECO:0000256" key="1">
    <source>
        <dbReference type="ARBA" id="ARBA00004141"/>
    </source>
</evidence>
<protein>
    <submittedName>
        <fullName evidence="14">Ion transporter</fullName>
    </submittedName>
</protein>
<sequence>MPSARSHKETLFEIIFESDTHSGKWFDIALIICIVISVAAVMLDSIPSIREEYRTVFQWLEWTFTILFTIEYAVRIYCVPNRMRYIFSFYGLVDLVAIIPTYLGLFITDVQYLLVIRILRILRIFRILKLTRYISQAKLLTDALYRSQEKVTVFFFSIFSLAVIFGAAMYIVEGAENGFTSIPKSVYWAIVTITTVGYGDISPQTGLGQVIASVIMVTGYSIIAIPTGIFAAELSQVIRKEKLSRVCPGCKKAGHEAKANYCDDCGAKL</sequence>
<accession>A0ABY6MZN4</accession>
<keyword evidence="9" id="KW-0406">Ion transport</keyword>
<feature type="transmembrane region" description="Helical" evidence="12">
    <location>
        <begin position="86"/>
        <end position="106"/>
    </location>
</feature>
<dbReference type="PRINTS" id="PR00169">
    <property type="entry name" value="KCHANNEL"/>
</dbReference>
<organism evidence="14 15">
    <name type="scientific">Alkalimarinus alittae</name>
    <dbReference type="NCBI Taxonomy" id="2961619"/>
    <lineage>
        <taxon>Bacteria</taxon>
        <taxon>Pseudomonadati</taxon>
        <taxon>Pseudomonadota</taxon>
        <taxon>Gammaproteobacteria</taxon>
        <taxon>Alteromonadales</taxon>
        <taxon>Alteromonadaceae</taxon>
        <taxon>Alkalimarinus</taxon>
    </lineage>
</organism>
<evidence type="ECO:0000256" key="8">
    <source>
        <dbReference type="ARBA" id="ARBA00022989"/>
    </source>
</evidence>
<dbReference type="Proteomes" id="UP001163739">
    <property type="component" value="Chromosome"/>
</dbReference>
<evidence type="ECO:0000313" key="14">
    <source>
        <dbReference type="EMBL" id="UZE95307.1"/>
    </source>
</evidence>
<evidence type="ECO:0000256" key="12">
    <source>
        <dbReference type="SAM" id="Phobius"/>
    </source>
</evidence>
<dbReference type="Gene3D" id="1.20.120.350">
    <property type="entry name" value="Voltage-gated potassium channels. Chain C"/>
    <property type="match status" value="1"/>
</dbReference>
<proteinExistence type="predicted"/>
<dbReference type="InterPro" id="IPR005821">
    <property type="entry name" value="Ion_trans_dom"/>
</dbReference>
<keyword evidence="7" id="KW-0630">Potassium</keyword>
<evidence type="ECO:0000256" key="2">
    <source>
        <dbReference type="ARBA" id="ARBA00022448"/>
    </source>
</evidence>
<evidence type="ECO:0000256" key="11">
    <source>
        <dbReference type="ARBA" id="ARBA00023303"/>
    </source>
</evidence>
<keyword evidence="6" id="KW-0851">Voltage-gated channel</keyword>
<dbReference type="RefSeq" id="WP_265046796.1">
    <property type="nucleotide sequence ID" value="NZ_CP100390.1"/>
</dbReference>
<dbReference type="EMBL" id="CP100390">
    <property type="protein sequence ID" value="UZE95307.1"/>
    <property type="molecule type" value="Genomic_DNA"/>
</dbReference>
<feature type="transmembrane region" description="Helical" evidence="12">
    <location>
        <begin position="112"/>
        <end position="130"/>
    </location>
</feature>
<evidence type="ECO:0000259" key="13">
    <source>
        <dbReference type="Pfam" id="PF00520"/>
    </source>
</evidence>
<reference evidence="14" key="1">
    <citation type="submission" date="2022-06" db="EMBL/GenBank/DDBJ databases">
        <title>Alkalimarinus sp. nov., isolated from gut of a Alitta virens.</title>
        <authorList>
            <person name="Yang A.I."/>
            <person name="Shin N.-R."/>
        </authorList>
    </citation>
    <scope>NUCLEOTIDE SEQUENCE</scope>
    <source>
        <strain evidence="14">A2M4</strain>
    </source>
</reference>
<dbReference type="Pfam" id="PF00520">
    <property type="entry name" value="Ion_trans"/>
    <property type="match status" value="1"/>
</dbReference>
<evidence type="ECO:0000313" key="15">
    <source>
        <dbReference type="Proteomes" id="UP001163739"/>
    </source>
</evidence>
<evidence type="ECO:0000256" key="4">
    <source>
        <dbReference type="ARBA" id="ARBA00022692"/>
    </source>
</evidence>
<evidence type="ECO:0000256" key="7">
    <source>
        <dbReference type="ARBA" id="ARBA00022958"/>
    </source>
</evidence>